<evidence type="ECO:0000256" key="1">
    <source>
        <dbReference type="SAM" id="SignalP"/>
    </source>
</evidence>
<dbReference type="RefSeq" id="WP_184497754.1">
    <property type="nucleotide sequence ID" value="NZ_JACIJO010000004.1"/>
</dbReference>
<evidence type="ECO:0000313" key="3">
    <source>
        <dbReference type="EMBL" id="MBB6328552.1"/>
    </source>
</evidence>
<dbReference type="AlphaFoldDB" id="A0A841MJS2"/>
<sequence>MKKLYTVLFSLVLLQTAFAQDGPKTPVGGRPNIPSDLSFEFGFNQLNNRPEDMSLNFFRSRTFNVYFQHPIKIFGETSGITMNPGIGVGTDKYAFKDAQNLFNDPVKGVESSELKEISEVYGDNIRLKTNTFAANYFDIPLDFTYHLNKTNHTKGFRFSIGAKFGVLYEAHSKIKYKDSDGLKRKVKDSQNYGLEKFRYGLTFKAGSPGFYSWFYYGLNDTFQAGKGPIGTQASQINFGVAVKVF</sequence>
<feature type="chain" id="PRO_5032484502" description="Outer membrane protein beta-barrel domain-containing protein" evidence="1">
    <location>
        <begin position="20"/>
        <end position="245"/>
    </location>
</feature>
<name>A0A841MJS2_9BACT</name>
<protein>
    <recommendedName>
        <fullName evidence="2">Outer membrane protein beta-barrel domain-containing protein</fullName>
    </recommendedName>
</protein>
<feature type="signal peptide" evidence="1">
    <location>
        <begin position="1"/>
        <end position="19"/>
    </location>
</feature>
<dbReference type="Pfam" id="PF13568">
    <property type="entry name" value="OMP_b-brl_2"/>
    <property type="match status" value="1"/>
</dbReference>
<gene>
    <name evidence="3" type="ORF">FHS59_004208</name>
</gene>
<dbReference type="EMBL" id="JACIJO010000004">
    <property type="protein sequence ID" value="MBB6328552.1"/>
    <property type="molecule type" value="Genomic_DNA"/>
</dbReference>
<keyword evidence="4" id="KW-1185">Reference proteome</keyword>
<proteinExistence type="predicted"/>
<feature type="domain" description="Outer membrane protein beta-barrel" evidence="2">
    <location>
        <begin position="18"/>
        <end position="223"/>
    </location>
</feature>
<organism evidence="3 4">
    <name type="scientific">Algoriphagus iocasae</name>
    <dbReference type="NCBI Taxonomy" id="1836499"/>
    <lineage>
        <taxon>Bacteria</taxon>
        <taxon>Pseudomonadati</taxon>
        <taxon>Bacteroidota</taxon>
        <taxon>Cytophagia</taxon>
        <taxon>Cytophagales</taxon>
        <taxon>Cyclobacteriaceae</taxon>
        <taxon>Algoriphagus</taxon>
    </lineage>
</organism>
<dbReference type="InterPro" id="IPR025665">
    <property type="entry name" value="Beta-barrel_OMP_2"/>
</dbReference>
<evidence type="ECO:0000259" key="2">
    <source>
        <dbReference type="Pfam" id="PF13568"/>
    </source>
</evidence>
<reference evidence="3 4" key="1">
    <citation type="submission" date="2020-08" db="EMBL/GenBank/DDBJ databases">
        <title>Genomic Encyclopedia of Type Strains, Phase IV (KMG-IV): sequencing the most valuable type-strain genomes for metagenomic binning, comparative biology and taxonomic classification.</title>
        <authorList>
            <person name="Goeker M."/>
        </authorList>
    </citation>
    <scope>NUCLEOTIDE SEQUENCE [LARGE SCALE GENOMIC DNA]</scope>
    <source>
        <strain evidence="3 4">DSM 102044</strain>
    </source>
</reference>
<evidence type="ECO:0000313" key="4">
    <source>
        <dbReference type="Proteomes" id="UP000588604"/>
    </source>
</evidence>
<comment type="caution">
    <text evidence="3">The sequence shown here is derived from an EMBL/GenBank/DDBJ whole genome shotgun (WGS) entry which is preliminary data.</text>
</comment>
<accession>A0A841MJS2</accession>
<keyword evidence="1" id="KW-0732">Signal</keyword>
<dbReference type="Proteomes" id="UP000588604">
    <property type="component" value="Unassembled WGS sequence"/>
</dbReference>